<dbReference type="Proteomes" id="UP000192940">
    <property type="component" value="Chromosome I"/>
</dbReference>
<dbReference type="InterPro" id="IPR012481">
    <property type="entry name" value="KNTase_C"/>
</dbReference>
<reference evidence="2 3" key="1">
    <citation type="submission" date="2017-04" db="EMBL/GenBank/DDBJ databases">
        <authorList>
            <person name="Afonso C.L."/>
            <person name="Miller P.J."/>
            <person name="Scott M.A."/>
            <person name="Spackman E."/>
            <person name="Goraichik I."/>
            <person name="Dimitrov K.M."/>
            <person name="Suarez D.L."/>
            <person name="Swayne D.E."/>
        </authorList>
    </citation>
    <scope>NUCLEOTIDE SEQUENCE [LARGE SCALE GENOMIC DNA]</scope>
    <source>
        <strain evidence="2 3">N3/975</strain>
    </source>
</reference>
<evidence type="ECO:0000313" key="2">
    <source>
        <dbReference type="EMBL" id="SMF85581.1"/>
    </source>
</evidence>
<accession>A0A1X7HFF2</accession>
<dbReference type="EMBL" id="LT840184">
    <property type="protein sequence ID" value="SMF85581.1"/>
    <property type="molecule type" value="Genomic_DNA"/>
</dbReference>
<dbReference type="Pfam" id="PF07827">
    <property type="entry name" value="KNTase_C"/>
    <property type="match status" value="1"/>
</dbReference>
<keyword evidence="3" id="KW-1185">Reference proteome</keyword>
<feature type="domain" description="Kanamycin nucleotidyltransferase C-terminal" evidence="1">
    <location>
        <begin position="115"/>
        <end position="244"/>
    </location>
</feature>
<evidence type="ECO:0000259" key="1">
    <source>
        <dbReference type="Pfam" id="PF07827"/>
    </source>
</evidence>
<dbReference type="STRING" id="1313296.SAMN05661091_3064"/>
<sequence>MLPFPAETSRKEKLDFINEIKNKLLEKYDEDIEAIGIYGSVAQEKEGPYSDIELHIISRDGASIPSRELICHPFKLEISTKQKSEWLDQASAVDDGWAIKMGSFIHITTLYDPNGIFNKAKEVALSVPEEVFREVIAEFMVWEPYETMGKIRNTRISNNLSYLPRAVFDFTWQIAKLIGLLNKQYYTSRSVTLEESIEKPIKPEGYVELAKKVISGELYDKEELYLLCENLWFGLNNLLEELGIEYRSDILEL</sequence>
<evidence type="ECO:0000313" key="3">
    <source>
        <dbReference type="Proteomes" id="UP000192940"/>
    </source>
</evidence>
<organism evidence="2 3">
    <name type="scientific">Paenibacillus uliginis N3/975</name>
    <dbReference type="NCBI Taxonomy" id="1313296"/>
    <lineage>
        <taxon>Bacteria</taxon>
        <taxon>Bacillati</taxon>
        <taxon>Bacillota</taxon>
        <taxon>Bacilli</taxon>
        <taxon>Bacillales</taxon>
        <taxon>Paenibacillaceae</taxon>
        <taxon>Paenibacillus</taxon>
    </lineage>
</organism>
<dbReference type="SUPFAM" id="SSF81301">
    <property type="entry name" value="Nucleotidyltransferase"/>
    <property type="match status" value="1"/>
</dbReference>
<name>A0A1X7HFF2_9BACL</name>
<dbReference type="Gene3D" id="1.20.120.330">
    <property type="entry name" value="Nucleotidyltransferases domain 2"/>
    <property type="match status" value="1"/>
</dbReference>
<protein>
    <submittedName>
        <fullName evidence="2">Kanamycin nucleotidyltransferase</fullName>
    </submittedName>
</protein>
<gene>
    <name evidence="2" type="ORF">SAMN05661091_3064</name>
</gene>
<dbReference type="CDD" id="cd05403">
    <property type="entry name" value="NT_KNTase_like"/>
    <property type="match status" value="1"/>
</dbReference>
<keyword evidence="2" id="KW-0808">Transferase</keyword>
<dbReference type="GO" id="GO:0016779">
    <property type="term" value="F:nucleotidyltransferase activity"/>
    <property type="evidence" value="ECO:0007669"/>
    <property type="project" value="InterPro"/>
</dbReference>
<dbReference type="AlphaFoldDB" id="A0A1X7HFF2"/>
<dbReference type="Gene3D" id="3.30.460.10">
    <property type="entry name" value="Beta Polymerase, domain 2"/>
    <property type="match status" value="1"/>
</dbReference>
<dbReference type="GO" id="GO:0046677">
    <property type="term" value="P:response to antibiotic"/>
    <property type="evidence" value="ECO:0007669"/>
    <property type="project" value="InterPro"/>
</dbReference>
<dbReference type="RefSeq" id="WP_208919961.1">
    <property type="nucleotide sequence ID" value="NZ_LT840184.1"/>
</dbReference>
<dbReference type="SUPFAM" id="SSF81593">
    <property type="entry name" value="Nucleotidyltransferase substrate binding subunit/domain"/>
    <property type="match status" value="1"/>
</dbReference>
<dbReference type="InterPro" id="IPR043519">
    <property type="entry name" value="NT_sf"/>
</dbReference>
<proteinExistence type="predicted"/>